<dbReference type="OrthoDB" id="5970528at2759"/>
<evidence type="ECO:0000313" key="1">
    <source>
        <dbReference type="EMBL" id="KAG8236054.1"/>
    </source>
</evidence>
<evidence type="ECO:0000313" key="2">
    <source>
        <dbReference type="Proteomes" id="UP000792457"/>
    </source>
</evidence>
<dbReference type="Gene3D" id="2.60.120.740">
    <property type="match status" value="1"/>
</dbReference>
<dbReference type="InterPro" id="IPR043159">
    <property type="entry name" value="Lectin_gal-bd_sf"/>
</dbReference>
<comment type="caution">
    <text evidence="1">The sequence shown here is derived from an EMBL/GenBank/DDBJ whole genome shotgun (WGS) entry which is preliminary data.</text>
</comment>
<dbReference type="Proteomes" id="UP000792457">
    <property type="component" value="Unassembled WGS sequence"/>
</dbReference>
<proteinExistence type="predicted"/>
<accession>A0A8K0KKN9</accession>
<reference evidence="1" key="2">
    <citation type="submission" date="2017-10" db="EMBL/GenBank/DDBJ databases">
        <title>Ladona fulva Genome sequencing and assembly.</title>
        <authorList>
            <person name="Murali S."/>
            <person name="Richards S."/>
            <person name="Bandaranaike D."/>
            <person name="Bellair M."/>
            <person name="Blankenburg K."/>
            <person name="Chao H."/>
            <person name="Dinh H."/>
            <person name="Doddapaneni H."/>
            <person name="Dugan-Rocha S."/>
            <person name="Elkadiri S."/>
            <person name="Gnanaolivu R."/>
            <person name="Hernandez B."/>
            <person name="Skinner E."/>
            <person name="Javaid M."/>
            <person name="Lee S."/>
            <person name="Li M."/>
            <person name="Ming W."/>
            <person name="Munidasa M."/>
            <person name="Muniz J."/>
            <person name="Nguyen L."/>
            <person name="Hughes D."/>
            <person name="Osuji N."/>
            <person name="Pu L.-L."/>
            <person name="Puazo M."/>
            <person name="Qu C."/>
            <person name="Quiroz J."/>
            <person name="Raj R."/>
            <person name="Weissenberger G."/>
            <person name="Xin Y."/>
            <person name="Zou X."/>
            <person name="Han Y."/>
            <person name="Worley K."/>
            <person name="Muzny D."/>
            <person name="Gibbs R."/>
        </authorList>
    </citation>
    <scope>NUCLEOTIDE SEQUENCE</scope>
    <source>
        <strain evidence="1">Sampled in the wild</strain>
    </source>
</reference>
<sequence>MNFLDGCSILSLISQEYEHWYSLLQTVVEICQKKRQCKFQVTAKELSGGAAVDDICPGSSKFVEVAYKCSPCE</sequence>
<keyword evidence="2" id="KW-1185">Reference proteome</keyword>
<gene>
    <name evidence="1" type="ORF">J437_LFUL016585</name>
</gene>
<name>A0A8K0KKN9_LADFU</name>
<protein>
    <submittedName>
        <fullName evidence="1">Uncharacterized protein</fullName>
    </submittedName>
</protein>
<dbReference type="AlphaFoldDB" id="A0A8K0KKN9"/>
<organism evidence="1 2">
    <name type="scientific">Ladona fulva</name>
    <name type="common">Scarce chaser dragonfly</name>
    <name type="synonym">Libellula fulva</name>
    <dbReference type="NCBI Taxonomy" id="123851"/>
    <lineage>
        <taxon>Eukaryota</taxon>
        <taxon>Metazoa</taxon>
        <taxon>Ecdysozoa</taxon>
        <taxon>Arthropoda</taxon>
        <taxon>Hexapoda</taxon>
        <taxon>Insecta</taxon>
        <taxon>Pterygota</taxon>
        <taxon>Palaeoptera</taxon>
        <taxon>Odonata</taxon>
        <taxon>Epiprocta</taxon>
        <taxon>Anisoptera</taxon>
        <taxon>Libelluloidea</taxon>
        <taxon>Libellulidae</taxon>
        <taxon>Ladona</taxon>
    </lineage>
</organism>
<dbReference type="EMBL" id="KZ308983">
    <property type="protein sequence ID" value="KAG8236054.1"/>
    <property type="molecule type" value="Genomic_DNA"/>
</dbReference>
<reference evidence="1" key="1">
    <citation type="submission" date="2013-04" db="EMBL/GenBank/DDBJ databases">
        <authorList>
            <person name="Qu J."/>
            <person name="Murali S.C."/>
            <person name="Bandaranaike D."/>
            <person name="Bellair M."/>
            <person name="Blankenburg K."/>
            <person name="Chao H."/>
            <person name="Dinh H."/>
            <person name="Doddapaneni H."/>
            <person name="Downs B."/>
            <person name="Dugan-Rocha S."/>
            <person name="Elkadiri S."/>
            <person name="Gnanaolivu R.D."/>
            <person name="Hernandez B."/>
            <person name="Javaid M."/>
            <person name="Jayaseelan J.C."/>
            <person name="Lee S."/>
            <person name="Li M."/>
            <person name="Ming W."/>
            <person name="Munidasa M."/>
            <person name="Muniz J."/>
            <person name="Nguyen L."/>
            <person name="Ongeri F."/>
            <person name="Osuji N."/>
            <person name="Pu L.-L."/>
            <person name="Puazo M."/>
            <person name="Qu C."/>
            <person name="Quiroz J."/>
            <person name="Raj R."/>
            <person name="Weissenberger G."/>
            <person name="Xin Y."/>
            <person name="Zou X."/>
            <person name="Han Y."/>
            <person name="Richards S."/>
            <person name="Worley K."/>
            <person name="Muzny D."/>
            <person name="Gibbs R."/>
        </authorList>
    </citation>
    <scope>NUCLEOTIDE SEQUENCE</scope>
    <source>
        <strain evidence="1">Sampled in the wild</strain>
    </source>
</reference>